<organism evidence="2 3">
    <name type="scientific">Paramecium tetraurelia</name>
    <dbReference type="NCBI Taxonomy" id="5888"/>
    <lineage>
        <taxon>Eukaryota</taxon>
        <taxon>Sar</taxon>
        <taxon>Alveolata</taxon>
        <taxon>Ciliophora</taxon>
        <taxon>Intramacronucleata</taxon>
        <taxon>Oligohymenophorea</taxon>
        <taxon>Peniculida</taxon>
        <taxon>Parameciidae</taxon>
        <taxon>Paramecium</taxon>
    </lineage>
</organism>
<dbReference type="OMA" id="LCYDEEN"/>
<keyword evidence="1" id="KW-0472">Membrane</keyword>
<feature type="transmembrane region" description="Helical" evidence="1">
    <location>
        <begin position="409"/>
        <end position="430"/>
    </location>
</feature>
<dbReference type="EMBL" id="CT868507">
    <property type="protein sequence ID" value="CAK84319.1"/>
    <property type="molecule type" value="Genomic_DNA"/>
</dbReference>
<feature type="transmembrane region" description="Helical" evidence="1">
    <location>
        <begin position="450"/>
        <end position="469"/>
    </location>
</feature>
<accession>A0DMQ2</accession>
<dbReference type="KEGG" id="ptm:GSPATT00018523001"/>
<evidence type="ECO:0000313" key="3">
    <source>
        <dbReference type="Proteomes" id="UP000000600"/>
    </source>
</evidence>
<proteinExistence type="predicted"/>
<feature type="transmembrane region" description="Helical" evidence="1">
    <location>
        <begin position="287"/>
        <end position="307"/>
    </location>
</feature>
<dbReference type="InParanoid" id="A0DMQ2"/>
<evidence type="ECO:0000313" key="2">
    <source>
        <dbReference type="EMBL" id="CAK84319.1"/>
    </source>
</evidence>
<keyword evidence="1" id="KW-0812">Transmembrane</keyword>
<reference evidence="2 3" key="1">
    <citation type="journal article" date="2006" name="Nature">
        <title>Global trends of whole-genome duplications revealed by the ciliate Paramecium tetraurelia.</title>
        <authorList>
            <consortium name="Genoscope"/>
            <person name="Aury J.-M."/>
            <person name="Jaillon O."/>
            <person name="Duret L."/>
            <person name="Noel B."/>
            <person name="Jubin C."/>
            <person name="Porcel B.M."/>
            <person name="Segurens B."/>
            <person name="Daubin V."/>
            <person name="Anthouard V."/>
            <person name="Aiach N."/>
            <person name="Arnaiz O."/>
            <person name="Billaut A."/>
            <person name="Beisson J."/>
            <person name="Blanc I."/>
            <person name="Bouhouche K."/>
            <person name="Camara F."/>
            <person name="Duharcourt S."/>
            <person name="Guigo R."/>
            <person name="Gogendeau D."/>
            <person name="Katinka M."/>
            <person name="Keller A.-M."/>
            <person name="Kissmehl R."/>
            <person name="Klotz C."/>
            <person name="Koll F."/>
            <person name="Le Moue A."/>
            <person name="Lepere C."/>
            <person name="Malinsky S."/>
            <person name="Nowacki M."/>
            <person name="Nowak J.K."/>
            <person name="Plattner H."/>
            <person name="Poulain J."/>
            <person name="Ruiz F."/>
            <person name="Serrano V."/>
            <person name="Zagulski M."/>
            <person name="Dessen P."/>
            <person name="Betermier M."/>
            <person name="Weissenbach J."/>
            <person name="Scarpelli C."/>
            <person name="Schachter V."/>
            <person name="Sperling L."/>
            <person name="Meyer E."/>
            <person name="Cohen J."/>
            <person name="Wincker P."/>
        </authorList>
    </citation>
    <scope>NUCLEOTIDE SEQUENCE [LARGE SCALE GENOMIC DNA]</scope>
    <source>
        <strain evidence="2 3">Stock d4-2</strain>
    </source>
</reference>
<gene>
    <name evidence="2" type="ORF">GSPATT00018523001</name>
</gene>
<dbReference type="GeneID" id="5037501"/>
<dbReference type="AlphaFoldDB" id="A0DMQ2"/>
<feature type="transmembrane region" description="Helical" evidence="1">
    <location>
        <begin position="132"/>
        <end position="150"/>
    </location>
</feature>
<name>A0DMQ2_PARTE</name>
<dbReference type="OrthoDB" id="290908at2759"/>
<feature type="transmembrane region" description="Helical" evidence="1">
    <location>
        <begin position="569"/>
        <end position="590"/>
    </location>
</feature>
<dbReference type="RefSeq" id="XP_001451716.1">
    <property type="nucleotide sequence ID" value="XM_001451679.1"/>
</dbReference>
<evidence type="ECO:0008006" key="4">
    <source>
        <dbReference type="Google" id="ProtNLM"/>
    </source>
</evidence>
<dbReference type="HOGENOM" id="CLU_444450_0_0_1"/>
<protein>
    <recommendedName>
        <fullName evidence="4">Transmembrane protein</fullName>
    </recommendedName>
</protein>
<keyword evidence="1" id="KW-1133">Transmembrane helix</keyword>
<feature type="transmembrane region" description="Helical" evidence="1">
    <location>
        <begin position="90"/>
        <end position="111"/>
    </location>
</feature>
<feature type="transmembrane region" description="Helical" evidence="1">
    <location>
        <begin position="319"/>
        <end position="342"/>
    </location>
</feature>
<sequence length="594" mass="69782">MLMEEEIPLELIDEQISIAPSLYSHSSIIANFQNQMIKSSCKIQNDPVILKTSLTNDIFKEDNLDISQFDPNNPKYKSKPHEVHFQVISFIKYTLFGLMIQILGPLNILLFGWNHKQILYNWQLLGCTWKVFFSYLRYCVDLLLTLGFILEPMDTLTFQLLLYFIIQEISEIILQNLILAFYHPQKLELLEKFPLSEILNKFEAQINPILWAKQTPELIKFELEQSIKRMHIEPGLFVFYFIVQPNEKRKDKIQHKFEGLKNECKYAGDGLKMAIEIIDYYNNQSPLYLYILIAVVASCFRILLTIFYSQFWNGSQCQILMFITITTLNTLGYFFVVFIMLITFRDLQRKVFCLNQLSHLISAQQVEEFDETKIFPTLNFLCAQSLFSWQNLRKILVDYGLQYYQRENAIISFCLEIILVLIIFAILNIFDVVSCFNLDDSSKISLFTQIGYDVLTIMFLTILIVFQGARINKHSEVHQTMLKRNMFTYQQLSTQSFIKKEYHVEPQDFMFRTLKLTIDRIEQQNGSKNWFFLYSQYVLNAIEQAYQDLCYDEENKPFTVLGIAMTQSLAIQLIASFVGIFGTIITSIYFDNNV</sequence>
<evidence type="ECO:0000256" key="1">
    <source>
        <dbReference type="SAM" id="Phobius"/>
    </source>
</evidence>
<dbReference type="Proteomes" id="UP000000600">
    <property type="component" value="Unassembled WGS sequence"/>
</dbReference>
<feature type="transmembrane region" description="Helical" evidence="1">
    <location>
        <begin position="162"/>
        <end position="182"/>
    </location>
</feature>
<keyword evidence="3" id="KW-1185">Reference proteome</keyword>